<dbReference type="Pfam" id="PF01877">
    <property type="entry name" value="RNA_binding"/>
    <property type="match status" value="1"/>
</dbReference>
<evidence type="ECO:0008006" key="5">
    <source>
        <dbReference type="Google" id="ProtNLM"/>
    </source>
</evidence>
<evidence type="ECO:0000313" key="1">
    <source>
        <dbReference type="EMBL" id="AKH98075.1"/>
    </source>
</evidence>
<dbReference type="SUPFAM" id="SSF55282">
    <property type="entry name" value="RL5-like"/>
    <property type="match status" value="1"/>
</dbReference>
<dbReference type="Proteomes" id="UP000069906">
    <property type="component" value="Chromosome"/>
</dbReference>
<reference evidence="3" key="2">
    <citation type="submission" date="2015-05" db="EMBL/GenBank/DDBJ databases">
        <title>Complete genome sequence of Halanaeroarchaeum sulfurireducens type strain M27-SA2, a sulfate-reducer haloarchaeon from marine anoxic lake Medee.</title>
        <authorList>
            <person name="Messina E."/>
            <person name="Kublanov I.V."/>
            <person name="Toshchakov S."/>
            <person name="Arcadi E."/>
            <person name="La Spada G."/>
            <person name="La Cono V."/>
            <person name="Yakimov M.M."/>
        </authorList>
    </citation>
    <scope>NUCLEOTIDE SEQUENCE [LARGE SCALE GENOMIC DNA]</scope>
    <source>
        <strain evidence="3">M27-SA2</strain>
    </source>
</reference>
<evidence type="ECO:0000313" key="4">
    <source>
        <dbReference type="Proteomes" id="UP000069906"/>
    </source>
</evidence>
<dbReference type="PANTHER" id="PTHR38816:SF1">
    <property type="entry name" value="EXOSOME SUBUNIT"/>
    <property type="match status" value="1"/>
</dbReference>
<dbReference type="PANTHER" id="PTHR38816">
    <property type="entry name" value="EXOSOME SUBUNIT, DUF54 FAMILY-RELATED"/>
    <property type="match status" value="1"/>
</dbReference>
<evidence type="ECO:0000313" key="3">
    <source>
        <dbReference type="Proteomes" id="UP000060390"/>
    </source>
</evidence>
<dbReference type="EMBL" id="CP011564">
    <property type="protein sequence ID" value="ALG82469.1"/>
    <property type="molecule type" value="Genomic_DNA"/>
</dbReference>
<dbReference type="AlphaFoldDB" id="A0A0F7PD52"/>
<sequence length="137" mass="15566">MTVPFHYLDLRAFCYGTEDHDRVVSALRELVPEEIDIEQTSTEGHHGDTIRVLSARVERADEIRHVLARLRDGDVLEAIEDELDDRLDEDNSLYVHLDKQAAYRGTVRLGKGIALRGKVEAYPATREAALENLREAL</sequence>
<dbReference type="InterPro" id="IPR002739">
    <property type="entry name" value="PAB1135-like"/>
</dbReference>
<dbReference type="RefSeq" id="WP_050048765.1">
    <property type="nucleotide sequence ID" value="NZ_CP008874.1"/>
</dbReference>
<dbReference type="InterPro" id="IPR022803">
    <property type="entry name" value="Ribosomal_uL5_dom_sf"/>
</dbReference>
<dbReference type="Proteomes" id="UP000060390">
    <property type="component" value="Chromosome"/>
</dbReference>
<reference evidence="2 3" key="3">
    <citation type="journal article" date="2016" name="Stand. Genomic Sci.">
        <title>Complete genome sequence of 'Halanaeroarchaeum sulfurireducens' M27-SA2, a sulfur-reducing and acetate-oxidizing haloarchaeon from the deep-sea hypersaline anoxic lake Medee.</title>
        <authorList>
            <person name="Messina E."/>
            <person name="Sorokin D.Y."/>
            <person name="Kublanov I.V."/>
            <person name="Toshchakov S."/>
            <person name="Lopatina A."/>
            <person name="Arcadi E."/>
            <person name="Smedile F."/>
            <person name="La Spada G."/>
            <person name="La Cono V."/>
            <person name="Yakimov M.M."/>
        </authorList>
    </citation>
    <scope>NUCLEOTIDE SEQUENCE [LARGE SCALE GENOMIC DNA]</scope>
    <source>
        <strain evidence="2 3">M27-SA2</strain>
    </source>
</reference>
<dbReference type="NCBIfam" id="NF011141">
    <property type="entry name" value="PRK14555.1-1"/>
    <property type="match status" value="1"/>
</dbReference>
<reference evidence="1 4" key="1">
    <citation type="journal article" date="2015" name="ISME J.">
        <title>Elemental sulfur and acetate can support life of a novel strictly anaerobic haloarchaeon.</title>
        <authorList>
            <person name="Sorokin D.Y."/>
            <person name="Kublanov I.V."/>
            <person name="Gavrilov S.N."/>
            <person name="Rojo D."/>
            <person name="Roman P."/>
            <person name="Golyshin P.N."/>
            <person name="Slepak V.Z."/>
            <person name="Smedile F."/>
            <person name="Ferrer M."/>
            <person name="Messina E."/>
            <person name="La Cono V."/>
            <person name="Yakimov M.M."/>
        </authorList>
    </citation>
    <scope>NUCLEOTIDE SEQUENCE [LARGE SCALE GENOMIC DNA]</scope>
    <source>
        <strain evidence="1 4">HSR2</strain>
    </source>
</reference>
<dbReference type="Gene3D" id="3.30.1440.10">
    <property type="match status" value="1"/>
</dbReference>
<dbReference type="KEGG" id="hsu:HLASF_1597"/>
<dbReference type="EMBL" id="CP008874">
    <property type="protein sequence ID" value="AKH98075.1"/>
    <property type="molecule type" value="Genomic_DNA"/>
</dbReference>
<proteinExistence type="predicted"/>
<name>A0A0F7PD52_9EURY</name>
<accession>A0A0F7PD52</accession>
<keyword evidence="4" id="KW-1185">Reference proteome</keyword>
<dbReference type="OrthoDB" id="10874at2157"/>
<evidence type="ECO:0000313" key="2">
    <source>
        <dbReference type="EMBL" id="ALG82469.1"/>
    </source>
</evidence>
<dbReference type="KEGG" id="hsf:HLASA_1584"/>
<gene>
    <name evidence="2" type="ORF">HLASA_1584</name>
    <name evidence="1" type="ORF">HLASF_1597</name>
</gene>
<dbReference type="GeneID" id="26010922"/>
<dbReference type="STRING" id="1604004.HLASA_1584"/>
<protein>
    <recommendedName>
        <fullName evidence="5">RNA-binding protein</fullName>
    </recommendedName>
</protein>
<dbReference type="HOGENOM" id="CLU_131306_0_0_2"/>
<organism evidence="1 4">
    <name type="scientific">Halanaeroarchaeum sulfurireducens</name>
    <dbReference type="NCBI Taxonomy" id="1604004"/>
    <lineage>
        <taxon>Archaea</taxon>
        <taxon>Methanobacteriati</taxon>
        <taxon>Methanobacteriota</taxon>
        <taxon>Stenosarchaea group</taxon>
        <taxon>Halobacteria</taxon>
        <taxon>Halobacteriales</taxon>
        <taxon>Halobacteriaceae</taxon>
        <taxon>Halanaeroarchaeum</taxon>
    </lineage>
</organism>